<evidence type="ECO:0008006" key="3">
    <source>
        <dbReference type="Google" id="ProtNLM"/>
    </source>
</evidence>
<gene>
    <name evidence="1" type="ORF">WN944_003051</name>
</gene>
<evidence type="ECO:0000313" key="1">
    <source>
        <dbReference type="EMBL" id="KAK9210680.1"/>
    </source>
</evidence>
<dbReference type="InterPro" id="IPR036915">
    <property type="entry name" value="Cyclin-like_sf"/>
</dbReference>
<reference evidence="1 2" key="1">
    <citation type="submission" date="2024-05" db="EMBL/GenBank/DDBJ databases">
        <title>Haplotype-resolved chromosome-level genome assembly of Huyou (Citrus changshanensis).</title>
        <authorList>
            <person name="Miao C."/>
            <person name="Chen W."/>
            <person name="Wu Y."/>
            <person name="Wang L."/>
            <person name="Zhao S."/>
            <person name="Grierson D."/>
            <person name="Xu C."/>
            <person name="Chen K."/>
        </authorList>
    </citation>
    <scope>NUCLEOTIDE SEQUENCE [LARGE SCALE GENOMIC DNA]</scope>
    <source>
        <strain evidence="1">01-14</strain>
        <tissue evidence="1">Leaf</tissue>
    </source>
</reference>
<dbReference type="SUPFAM" id="SSF47954">
    <property type="entry name" value="Cyclin-like"/>
    <property type="match status" value="1"/>
</dbReference>
<comment type="caution">
    <text evidence="1">The sequence shown here is derived from an EMBL/GenBank/DDBJ whole genome shotgun (WGS) entry which is preliminary data.</text>
</comment>
<proteinExistence type="predicted"/>
<evidence type="ECO:0000313" key="2">
    <source>
        <dbReference type="Proteomes" id="UP001428341"/>
    </source>
</evidence>
<dbReference type="AlphaFoldDB" id="A0AAP0MJR7"/>
<organism evidence="1 2">
    <name type="scientific">Citrus x changshan-huyou</name>
    <dbReference type="NCBI Taxonomy" id="2935761"/>
    <lineage>
        <taxon>Eukaryota</taxon>
        <taxon>Viridiplantae</taxon>
        <taxon>Streptophyta</taxon>
        <taxon>Embryophyta</taxon>
        <taxon>Tracheophyta</taxon>
        <taxon>Spermatophyta</taxon>
        <taxon>Magnoliopsida</taxon>
        <taxon>eudicotyledons</taxon>
        <taxon>Gunneridae</taxon>
        <taxon>Pentapetalae</taxon>
        <taxon>rosids</taxon>
        <taxon>malvids</taxon>
        <taxon>Sapindales</taxon>
        <taxon>Rutaceae</taxon>
        <taxon>Aurantioideae</taxon>
        <taxon>Citrus</taxon>
    </lineage>
</organism>
<sequence>MDFVSENPVPIFEGEDFSKYFKVEMVDTAVNKFEGSTIATLKEIAVIVISQNSKSSSDKLDAFVPYLAMTYFDRFISRNQLPNVTGSVRDDIVLAANCCLNIAWKMRDKSFSFHRLLMELEILKGLEWRMRNAAMALCFVPYFLKKSPVRGISREAVNQIIIESKEDDDDDDDDRYELYKVQEFSDSGSRQQL</sequence>
<dbReference type="EMBL" id="JBCGBO010000004">
    <property type="protein sequence ID" value="KAK9210680.1"/>
    <property type="molecule type" value="Genomic_DNA"/>
</dbReference>
<protein>
    <recommendedName>
        <fullName evidence="3">B-like cyclin</fullName>
    </recommendedName>
</protein>
<dbReference type="Proteomes" id="UP001428341">
    <property type="component" value="Unassembled WGS sequence"/>
</dbReference>
<accession>A0AAP0MJR7</accession>
<dbReference type="Gene3D" id="1.10.472.10">
    <property type="entry name" value="Cyclin-like"/>
    <property type="match status" value="1"/>
</dbReference>
<name>A0AAP0MJR7_9ROSI</name>
<keyword evidence="2" id="KW-1185">Reference proteome</keyword>